<dbReference type="EMBL" id="BPVZ01000056">
    <property type="protein sequence ID" value="GKV20827.1"/>
    <property type="molecule type" value="Genomic_DNA"/>
</dbReference>
<dbReference type="Pfam" id="PF03492">
    <property type="entry name" value="Methyltransf_7"/>
    <property type="match status" value="3"/>
</dbReference>
<keyword evidence="2" id="KW-1185">Reference proteome</keyword>
<proteinExistence type="predicted"/>
<dbReference type="AlphaFoldDB" id="A0AAV5K9J1"/>
<dbReference type="SUPFAM" id="SSF53335">
    <property type="entry name" value="S-adenosyl-L-methionine-dependent methyltransferases"/>
    <property type="match status" value="1"/>
</dbReference>
<sequence length="245" mass="27989">MSSILQKVAAEDLGCTAGPNTFTAMQDVIKVMKNKYQLQRPESKMPEFQVFFNDQASNDFNILQISYALPWLSQVPEELLDKQSAAWNKGRVHYTNAPDEVVNAYASQFGKDMKKFLDARAKEIVVGGRNDDHYYACEDQVDSFNLPMDAASPVEMAALVEKNGHFSIERSELTNTAPQLDGPIDIPAWVMHVRAAMEEMFTTHFEDEIIVEMFNRLANKLLELSDEVESRFWKRTQLLLVLMRK</sequence>
<dbReference type="Proteomes" id="UP001054252">
    <property type="component" value="Unassembled WGS sequence"/>
</dbReference>
<evidence type="ECO:0000313" key="1">
    <source>
        <dbReference type="EMBL" id="GKV20827.1"/>
    </source>
</evidence>
<dbReference type="InterPro" id="IPR029063">
    <property type="entry name" value="SAM-dependent_MTases_sf"/>
</dbReference>
<gene>
    <name evidence="1" type="ORF">SLEP1_g30888</name>
</gene>
<evidence type="ECO:0000313" key="2">
    <source>
        <dbReference type="Proteomes" id="UP001054252"/>
    </source>
</evidence>
<dbReference type="Gene3D" id="3.40.50.150">
    <property type="entry name" value="Vaccinia Virus protein VP39"/>
    <property type="match status" value="2"/>
</dbReference>
<accession>A0AAV5K9J1</accession>
<dbReference type="InterPro" id="IPR005299">
    <property type="entry name" value="MeTrfase_7"/>
</dbReference>
<protein>
    <submittedName>
        <fullName evidence="1">Uncharacterized protein</fullName>
    </submittedName>
</protein>
<name>A0AAV5K9J1_9ROSI</name>
<dbReference type="PANTHER" id="PTHR31009">
    <property type="entry name" value="S-ADENOSYL-L-METHIONINE:CARBOXYL METHYLTRANSFERASE FAMILY PROTEIN"/>
    <property type="match status" value="1"/>
</dbReference>
<comment type="caution">
    <text evidence="1">The sequence shown here is derived from an EMBL/GenBank/DDBJ whole genome shotgun (WGS) entry which is preliminary data.</text>
</comment>
<reference evidence="1 2" key="1">
    <citation type="journal article" date="2021" name="Commun. Biol.">
        <title>The genome of Shorea leprosula (Dipterocarpaceae) highlights the ecological relevance of drought in aseasonal tropical rainforests.</title>
        <authorList>
            <person name="Ng K.K.S."/>
            <person name="Kobayashi M.J."/>
            <person name="Fawcett J.A."/>
            <person name="Hatakeyama M."/>
            <person name="Paape T."/>
            <person name="Ng C.H."/>
            <person name="Ang C.C."/>
            <person name="Tnah L.H."/>
            <person name="Lee C.T."/>
            <person name="Nishiyama T."/>
            <person name="Sese J."/>
            <person name="O'Brien M.J."/>
            <person name="Copetti D."/>
            <person name="Mohd Noor M.I."/>
            <person name="Ong R.C."/>
            <person name="Putra M."/>
            <person name="Sireger I.Z."/>
            <person name="Indrioko S."/>
            <person name="Kosugi Y."/>
            <person name="Izuno A."/>
            <person name="Isagi Y."/>
            <person name="Lee S.L."/>
            <person name="Shimizu K.K."/>
        </authorList>
    </citation>
    <scope>NUCLEOTIDE SEQUENCE [LARGE SCALE GENOMIC DNA]</scope>
    <source>
        <strain evidence="1">214</strain>
    </source>
</reference>
<organism evidence="1 2">
    <name type="scientific">Rubroshorea leprosula</name>
    <dbReference type="NCBI Taxonomy" id="152421"/>
    <lineage>
        <taxon>Eukaryota</taxon>
        <taxon>Viridiplantae</taxon>
        <taxon>Streptophyta</taxon>
        <taxon>Embryophyta</taxon>
        <taxon>Tracheophyta</taxon>
        <taxon>Spermatophyta</taxon>
        <taxon>Magnoliopsida</taxon>
        <taxon>eudicotyledons</taxon>
        <taxon>Gunneridae</taxon>
        <taxon>Pentapetalae</taxon>
        <taxon>rosids</taxon>
        <taxon>malvids</taxon>
        <taxon>Malvales</taxon>
        <taxon>Dipterocarpaceae</taxon>
        <taxon>Rubroshorea</taxon>
    </lineage>
</organism>
<dbReference type="GO" id="GO:0008168">
    <property type="term" value="F:methyltransferase activity"/>
    <property type="evidence" value="ECO:0007669"/>
    <property type="project" value="InterPro"/>
</dbReference>